<proteinExistence type="predicted"/>
<sequence length="85" mass="9513">MRSALANSRSRCRVHIVSRGFHNVSAVSILLHPLSFFIQEDPFLNQLLETKQDNGQPPELYSCKHSNACGSCISPQCFCLCPEPH</sequence>
<dbReference type="InParanoid" id="A0A674JZ90"/>
<keyword evidence="2" id="KW-1185">Reference proteome</keyword>
<protein>
    <submittedName>
        <fullName evidence="1">Uncharacterized protein</fullName>
    </submittedName>
</protein>
<dbReference type="Ensembl" id="ENSTMTT00000027675.1">
    <property type="protein sequence ID" value="ENSTMTP00000026710.1"/>
    <property type="gene ID" value="ENSTMTG00000019528.1"/>
</dbReference>
<name>A0A674JZ90_9SAUR</name>
<dbReference type="AlphaFoldDB" id="A0A674JZ90"/>
<accession>A0A674JZ90</accession>
<evidence type="ECO:0000313" key="1">
    <source>
        <dbReference type="Ensembl" id="ENSTMTP00000026710.1"/>
    </source>
</evidence>
<reference evidence="1" key="1">
    <citation type="submission" date="2025-08" db="UniProtKB">
        <authorList>
            <consortium name="Ensembl"/>
        </authorList>
    </citation>
    <scope>IDENTIFICATION</scope>
</reference>
<dbReference type="Proteomes" id="UP000472274">
    <property type="component" value="Unplaced"/>
</dbReference>
<reference evidence="1" key="2">
    <citation type="submission" date="2025-09" db="UniProtKB">
        <authorList>
            <consortium name="Ensembl"/>
        </authorList>
    </citation>
    <scope>IDENTIFICATION</scope>
</reference>
<organism evidence="1 2">
    <name type="scientific">Terrapene triunguis</name>
    <name type="common">Three-toed box turtle</name>
    <dbReference type="NCBI Taxonomy" id="2587831"/>
    <lineage>
        <taxon>Eukaryota</taxon>
        <taxon>Metazoa</taxon>
        <taxon>Chordata</taxon>
        <taxon>Craniata</taxon>
        <taxon>Vertebrata</taxon>
        <taxon>Euteleostomi</taxon>
        <taxon>Archelosauria</taxon>
        <taxon>Testudinata</taxon>
        <taxon>Testudines</taxon>
        <taxon>Cryptodira</taxon>
        <taxon>Durocryptodira</taxon>
        <taxon>Testudinoidea</taxon>
        <taxon>Emydidae</taxon>
        <taxon>Terrapene</taxon>
    </lineage>
</organism>
<evidence type="ECO:0000313" key="2">
    <source>
        <dbReference type="Proteomes" id="UP000472274"/>
    </source>
</evidence>